<evidence type="ECO:0000313" key="1">
    <source>
        <dbReference type="EMBL" id="KAJ7993916.1"/>
    </source>
</evidence>
<protein>
    <submittedName>
        <fullName evidence="1">Uncharacterized protein</fullName>
    </submittedName>
</protein>
<sequence length="129" mass="14666">MVGQTLAVGRSISQSLWRSLRPTRASTLTEHFETLLHEQTQRGWTPAAESVTTDPKTMQTQLFREQGQRSRNATNKQPTCSGLDMMSIGKTLKPTKRPRRPKINKEQKSPENWPKPALSRPRKKKGCVL</sequence>
<reference evidence="1" key="1">
    <citation type="submission" date="2021-05" db="EMBL/GenBank/DDBJ databases">
        <authorList>
            <person name="Pan Q."/>
            <person name="Jouanno E."/>
            <person name="Zahm M."/>
            <person name="Klopp C."/>
            <person name="Cabau C."/>
            <person name="Louis A."/>
            <person name="Berthelot C."/>
            <person name="Parey E."/>
            <person name="Roest Crollius H."/>
            <person name="Montfort J."/>
            <person name="Robinson-Rechavi M."/>
            <person name="Bouchez O."/>
            <person name="Lampietro C."/>
            <person name="Lopez Roques C."/>
            <person name="Donnadieu C."/>
            <person name="Postlethwait J."/>
            <person name="Bobe J."/>
            <person name="Dillon D."/>
            <person name="Chandos A."/>
            <person name="von Hippel F."/>
            <person name="Guiguen Y."/>
        </authorList>
    </citation>
    <scope>NUCLEOTIDE SEQUENCE</scope>
    <source>
        <strain evidence="1">YG-Jan2019</strain>
    </source>
</reference>
<dbReference type="EMBL" id="CM055750">
    <property type="protein sequence ID" value="KAJ7993916.1"/>
    <property type="molecule type" value="Genomic_DNA"/>
</dbReference>
<comment type="caution">
    <text evidence="1">The sequence shown here is derived from an EMBL/GenBank/DDBJ whole genome shotgun (WGS) entry which is preliminary data.</text>
</comment>
<name>A0ACC2FRH1_DALPE</name>
<proteinExistence type="predicted"/>
<accession>A0ACC2FRH1</accession>
<organism evidence="1 2">
    <name type="scientific">Dallia pectoralis</name>
    <name type="common">Alaska blackfish</name>
    <dbReference type="NCBI Taxonomy" id="75939"/>
    <lineage>
        <taxon>Eukaryota</taxon>
        <taxon>Metazoa</taxon>
        <taxon>Chordata</taxon>
        <taxon>Craniata</taxon>
        <taxon>Vertebrata</taxon>
        <taxon>Euteleostomi</taxon>
        <taxon>Actinopterygii</taxon>
        <taxon>Neopterygii</taxon>
        <taxon>Teleostei</taxon>
        <taxon>Protacanthopterygii</taxon>
        <taxon>Esociformes</taxon>
        <taxon>Umbridae</taxon>
        <taxon>Dallia</taxon>
    </lineage>
</organism>
<gene>
    <name evidence="1" type="ORF">DPEC_G00259650</name>
</gene>
<evidence type="ECO:0000313" key="2">
    <source>
        <dbReference type="Proteomes" id="UP001157502"/>
    </source>
</evidence>
<dbReference type="Proteomes" id="UP001157502">
    <property type="component" value="Chromosome 23"/>
</dbReference>
<keyword evidence="2" id="KW-1185">Reference proteome</keyword>